<dbReference type="PANTHER" id="PTHR48442:SF1">
    <property type="entry name" value="SET DOMAIN-CONTAINING PROTEIN"/>
    <property type="match status" value="1"/>
</dbReference>
<evidence type="ECO:0000256" key="4">
    <source>
        <dbReference type="SAM" id="MobiDB-lite"/>
    </source>
</evidence>
<protein>
    <recommendedName>
        <fullName evidence="5">SET domain-containing protein</fullName>
    </recommendedName>
</protein>
<dbReference type="Pfam" id="PF00856">
    <property type="entry name" value="SET"/>
    <property type="match status" value="1"/>
</dbReference>
<reference evidence="6 7" key="1">
    <citation type="submission" date="2020-10" db="EMBL/GenBank/DDBJ databases">
        <title>Plant Genome Project.</title>
        <authorList>
            <person name="Zhang R.-G."/>
        </authorList>
    </citation>
    <scope>NUCLEOTIDE SEQUENCE [LARGE SCALE GENOMIC DNA]</scope>
    <source>
        <strain evidence="6">FAFU-HL-1</strain>
        <tissue evidence="6">Leaf</tissue>
    </source>
</reference>
<name>A0A835JFB1_9ROSI</name>
<dbReference type="GO" id="GO:0008270">
    <property type="term" value="F:zinc ion binding"/>
    <property type="evidence" value="ECO:0007669"/>
    <property type="project" value="UniProtKB-KW"/>
</dbReference>
<evidence type="ECO:0000256" key="1">
    <source>
        <dbReference type="ARBA" id="ARBA00022723"/>
    </source>
</evidence>
<evidence type="ECO:0000259" key="5">
    <source>
        <dbReference type="PROSITE" id="PS50280"/>
    </source>
</evidence>
<dbReference type="InterPro" id="IPR001214">
    <property type="entry name" value="SET_dom"/>
</dbReference>
<dbReference type="PROSITE" id="PS50280">
    <property type="entry name" value="SET"/>
    <property type="match status" value="1"/>
</dbReference>
<keyword evidence="3" id="KW-0862">Zinc</keyword>
<gene>
    <name evidence="6" type="ORF">SADUNF_Sadunf15G0008900</name>
</gene>
<evidence type="ECO:0000313" key="7">
    <source>
        <dbReference type="Proteomes" id="UP000657918"/>
    </source>
</evidence>
<organism evidence="6 7">
    <name type="scientific">Salix dunnii</name>
    <dbReference type="NCBI Taxonomy" id="1413687"/>
    <lineage>
        <taxon>Eukaryota</taxon>
        <taxon>Viridiplantae</taxon>
        <taxon>Streptophyta</taxon>
        <taxon>Embryophyta</taxon>
        <taxon>Tracheophyta</taxon>
        <taxon>Spermatophyta</taxon>
        <taxon>Magnoliopsida</taxon>
        <taxon>eudicotyledons</taxon>
        <taxon>Gunneridae</taxon>
        <taxon>Pentapetalae</taxon>
        <taxon>rosids</taxon>
        <taxon>fabids</taxon>
        <taxon>Malpighiales</taxon>
        <taxon>Salicaceae</taxon>
        <taxon>Saliceae</taxon>
        <taxon>Salix</taxon>
    </lineage>
</organism>
<dbReference type="InterPro" id="IPR011011">
    <property type="entry name" value="Znf_FYVE_PHD"/>
</dbReference>
<proteinExistence type="predicted"/>
<feature type="domain" description="SET" evidence="5">
    <location>
        <begin position="4"/>
        <end position="235"/>
    </location>
</feature>
<dbReference type="Gene3D" id="2.170.270.10">
    <property type="entry name" value="SET domain"/>
    <property type="match status" value="2"/>
</dbReference>
<dbReference type="EMBL" id="JADGMS010000015">
    <property type="protein sequence ID" value="KAF9667304.1"/>
    <property type="molecule type" value="Genomic_DNA"/>
</dbReference>
<comment type="caution">
    <text evidence="6">The sequence shown here is derived from an EMBL/GenBank/DDBJ whole genome shotgun (WGS) entry which is preliminary data.</text>
</comment>
<evidence type="ECO:0000256" key="2">
    <source>
        <dbReference type="ARBA" id="ARBA00022771"/>
    </source>
</evidence>
<keyword evidence="7" id="KW-1185">Reference proteome</keyword>
<feature type="region of interest" description="Disordered" evidence="4">
    <location>
        <begin position="132"/>
        <end position="156"/>
    </location>
</feature>
<keyword evidence="1" id="KW-0479">Metal-binding</keyword>
<accession>A0A835JFB1</accession>
<dbReference type="InterPro" id="IPR046341">
    <property type="entry name" value="SET_dom_sf"/>
</dbReference>
<evidence type="ECO:0000313" key="6">
    <source>
        <dbReference type="EMBL" id="KAF9667304.1"/>
    </source>
</evidence>
<dbReference type="InterPro" id="IPR053114">
    <property type="entry name" value="ATXR5/ATXR6"/>
</dbReference>
<dbReference type="InterPro" id="IPR013083">
    <property type="entry name" value="Znf_RING/FYVE/PHD"/>
</dbReference>
<dbReference type="PANTHER" id="PTHR48442">
    <property type="entry name" value="SET DOMAIN-CONTAINING PROTEIN"/>
    <property type="match status" value="1"/>
</dbReference>
<dbReference type="OrthoDB" id="336088at2759"/>
<keyword evidence="2" id="KW-0863">Zinc-finger</keyword>
<dbReference type="Proteomes" id="UP000657918">
    <property type="component" value="Unassembled WGS sequence"/>
</dbReference>
<sequence length="247" mass="28487">MWARRVTRRVLLCDKGFHLFCLRPILISAPKGCWFCPSCSKQKVPKSFPLIQTKIIDFFRIQRSTESTQKISQDIQKKRKRSSSLVMSKKRRKLLPFNPSEDRERRLEQMRSLATALTAAGTEFSNELSYRPSMAPRSANKSALEKGGMQNRENDDGDSMMKLLHAANPSQSLVICPDKRGNVSRFINGINNHTQEGKRKQNLKCVRYDVDGECRVLLIASRDISKGERLYHDYNGHEHEYPTEHFV</sequence>
<dbReference type="SUPFAM" id="SSF82199">
    <property type="entry name" value="SET domain"/>
    <property type="match status" value="1"/>
</dbReference>
<dbReference type="SUPFAM" id="SSF57903">
    <property type="entry name" value="FYVE/PHD zinc finger"/>
    <property type="match status" value="1"/>
</dbReference>
<dbReference type="AlphaFoldDB" id="A0A835JFB1"/>
<evidence type="ECO:0000256" key="3">
    <source>
        <dbReference type="ARBA" id="ARBA00022833"/>
    </source>
</evidence>
<dbReference type="Gene3D" id="3.30.40.10">
    <property type="entry name" value="Zinc/RING finger domain, C3HC4 (zinc finger)"/>
    <property type="match status" value="1"/>
</dbReference>